<dbReference type="SUPFAM" id="SSF56349">
    <property type="entry name" value="DNA breaking-rejoining enzymes"/>
    <property type="match status" value="1"/>
</dbReference>
<dbReference type="Pfam" id="PF00589">
    <property type="entry name" value="Phage_integrase"/>
    <property type="match status" value="1"/>
</dbReference>
<dbReference type="Gene3D" id="1.10.443.10">
    <property type="entry name" value="Intergrase catalytic core"/>
    <property type="match status" value="1"/>
</dbReference>
<dbReference type="PANTHER" id="PTHR30349">
    <property type="entry name" value="PHAGE INTEGRASE-RELATED"/>
    <property type="match status" value="1"/>
</dbReference>
<accession>A0A6N4VEX4</accession>
<evidence type="ECO:0000259" key="2">
    <source>
        <dbReference type="PROSITE" id="PS51898"/>
    </source>
</evidence>
<dbReference type="Proteomes" id="UP000466785">
    <property type="component" value="Chromosome"/>
</dbReference>
<dbReference type="GO" id="GO:0015074">
    <property type="term" value="P:DNA integration"/>
    <property type="evidence" value="ECO:0007669"/>
    <property type="project" value="InterPro"/>
</dbReference>
<organism evidence="3 4">
    <name type="scientific">Mycolicibacterium poriferae</name>
    <dbReference type="NCBI Taxonomy" id="39694"/>
    <lineage>
        <taxon>Bacteria</taxon>
        <taxon>Bacillati</taxon>
        <taxon>Actinomycetota</taxon>
        <taxon>Actinomycetes</taxon>
        <taxon>Mycobacteriales</taxon>
        <taxon>Mycobacteriaceae</taxon>
        <taxon>Mycolicibacterium</taxon>
    </lineage>
</organism>
<keyword evidence="1" id="KW-0233">DNA recombination</keyword>
<protein>
    <recommendedName>
        <fullName evidence="2">Tyr recombinase domain-containing protein</fullName>
    </recommendedName>
</protein>
<name>A0A6N4VEX4_9MYCO</name>
<reference evidence="3 4" key="1">
    <citation type="journal article" date="2019" name="Emerg. Microbes Infect.">
        <title>Comprehensive subspecies identification of 175 nontuberculous mycobacteria species based on 7547 genomic profiles.</title>
        <authorList>
            <person name="Matsumoto Y."/>
            <person name="Kinjo T."/>
            <person name="Motooka D."/>
            <person name="Nabeya D."/>
            <person name="Jung N."/>
            <person name="Uechi K."/>
            <person name="Horii T."/>
            <person name="Iida T."/>
            <person name="Fujita J."/>
            <person name="Nakamura S."/>
        </authorList>
    </citation>
    <scope>NUCLEOTIDE SEQUENCE [LARGE SCALE GENOMIC DNA]</scope>
    <source>
        <strain evidence="3 4">JCM 12603</strain>
    </source>
</reference>
<keyword evidence="4" id="KW-1185">Reference proteome</keyword>
<dbReference type="InterPro" id="IPR002104">
    <property type="entry name" value="Integrase_catalytic"/>
</dbReference>
<dbReference type="PANTHER" id="PTHR30349:SF64">
    <property type="entry name" value="PROPHAGE INTEGRASE INTD-RELATED"/>
    <property type="match status" value="1"/>
</dbReference>
<dbReference type="GO" id="GO:0003677">
    <property type="term" value="F:DNA binding"/>
    <property type="evidence" value="ECO:0007669"/>
    <property type="project" value="InterPro"/>
</dbReference>
<proteinExistence type="predicted"/>
<evidence type="ECO:0000313" key="4">
    <source>
        <dbReference type="Proteomes" id="UP000466785"/>
    </source>
</evidence>
<sequence length="248" mass="26959">MLVHTAAWTGLRSAEPAGLQIADVELPTNSNKPGALRVDRTVARVGTELRYLTPKTKGSRRRVPMTPATTVLLRDYLREHPCADEPTGPLFPAVRLVPPRPTGKRAETPDADAKARAARQTDALAALSVSEHEKRLVLDWTAPLRHATYSKAVFRPAVLRARRLSPHAAPSPDFTPHGLRHTYASLMIAAGRPTLEISRFMGHSKVTTTLSVYTHLFDTDDHADAMAALAELAAPAAPNVVPLRANCQ</sequence>
<dbReference type="EMBL" id="AP022570">
    <property type="protein sequence ID" value="BBX53144.1"/>
    <property type="molecule type" value="Genomic_DNA"/>
</dbReference>
<feature type="domain" description="Tyr recombinase" evidence="2">
    <location>
        <begin position="1"/>
        <end position="227"/>
    </location>
</feature>
<dbReference type="InterPro" id="IPR050090">
    <property type="entry name" value="Tyrosine_recombinase_XerCD"/>
</dbReference>
<evidence type="ECO:0000313" key="3">
    <source>
        <dbReference type="EMBL" id="BBX53144.1"/>
    </source>
</evidence>
<dbReference type="GO" id="GO:0006310">
    <property type="term" value="P:DNA recombination"/>
    <property type="evidence" value="ECO:0007669"/>
    <property type="project" value="UniProtKB-KW"/>
</dbReference>
<gene>
    <name evidence="3" type="ORF">MPOR_41700</name>
</gene>
<dbReference type="KEGG" id="mpof:MPOR_41700"/>
<dbReference type="InterPro" id="IPR011010">
    <property type="entry name" value="DNA_brk_join_enz"/>
</dbReference>
<dbReference type="InterPro" id="IPR013762">
    <property type="entry name" value="Integrase-like_cat_sf"/>
</dbReference>
<dbReference type="PROSITE" id="PS51898">
    <property type="entry name" value="TYR_RECOMBINASE"/>
    <property type="match status" value="1"/>
</dbReference>
<dbReference type="AlphaFoldDB" id="A0A6N4VEX4"/>
<evidence type="ECO:0000256" key="1">
    <source>
        <dbReference type="ARBA" id="ARBA00023172"/>
    </source>
</evidence>